<feature type="compositionally biased region" description="Polar residues" evidence="1">
    <location>
        <begin position="113"/>
        <end position="125"/>
    </location>
</feature>
<evidence type="ECO:0000313" key="3">
    <source>
        <dbReference type="Proteomes" id="UP001345013"/>
    </source>
</evidence>
<accession>A0ABR0K4S6</accession>
<feature type="compositionally biased region" description="Polar residues" evidence="1">
    <location>
        <begin position="194"/>
        <end position="206"/>
    </location>
</feature>
<sequence length="292" mass="31382">MMRMPALDANVAPNSTKGIESTIQNIRKDLKILNNTKRGKGKQALRSLESNVQALQHSLDHPGKGLREGHKRQTRKFLCKANADFQKLAAKLGHTQPIRSAEGKKETKPANKAVSNPTSNPSTTGIIDLTGGTSEDDVQGPDSDAAVGPSPLWFFDSSAAPVTISSQADDQVPGQSAQVATTSKEDDAEARGGLQTSAAGQEQADTTTSATLVSKLHQAKMSPCEGSYSNVRGSTVNETDVLEDLQALARKQGYISFAQEASIDPMRDAAMDHRDHELWYDPTVDFDQDLLP</sequence>
<dbReference type="EMBL" id="JAVRRG010000099">
    <property type="protein sequence ID" value="KAK5086178.1"/>
    <property type="molecule type" value="Genomic_DNA"/>
</dbReference>
<feature type="region of interest" description="Disordered" evidence="1">
    <location>
        <begin position="93"/>
        <end position="152"/>
    </location>
</feature>
<organism evidence="2 3">
    <name type="scientific">Lithohypha guttulata</name>
    <dbReference type="NCBI Taxonomy" id="1690604"/>
    <lineage>
        <taxon>Eukaryota</taxon>
        <taxon>Fungi</taxon>
        <taxon>Dikarya</taxon>
        <taxon>Ascomycota</taxon>
        <taxon>Pezizomycotina</taxon>
        <taxon>Eurotiomycetes</taxon>
        <taxon>Chaetothyriomycetidae</taxon>
        <taxon>Chaetothyriales</taxon>
        <taxon>Trichomeriaceae</taxon>
        <taxon>Lithohypha</taxon>
    </lineage>
</organism>
<protein>
    <submittedName>
        <fullName evidence="2">Uncharacterized protein</fullName>
    </submittedName>
</protein>
<keyword evidence="3" id="KW-1185">Reference proteome</keyword>
<reference evidence="2 3" key="1">
    <citation type="submission" date="2023-08" db="EMBL/GenBank/DDBJ databases">
        <title>Black Yeasts Isolated from many extreme environments.</title>
        <authorList>
            <person name="Coleine C."/>
            <person name="Stajich J.E."/>
            <person name="Selbmann L."/>
        </authorList>
    </citation>
    <scope>NUCLEOTIDE SEQUENCE [LARGE SCALE GENOMIC DNA]</scope>
    <source>
        <strain evidence="2 3">CCFEE 5885</strain>
    </source>
</reference>
<evidence type="ECO:0000256" key="1">
    <source>
        <dbReference type="SAM" id="MobiDB-lite"/>
    </source>
</evidence>
<evidence type="ECO:0000313" key="2">
    <source>
        <dbReference type="EMBL" id="KAK5086178.1"/>
    </source>
</evidence>
<name>A0ABR0K4S6_9EURO</name>
<comment type="caution">
    <text evidence="2">The sequence shown here is derived from an EMBL/GenBank/DDBJ whole genome shotgun (WGS) entry which is preliminary data.</text>
</comment>
<feature type="compositionally biased region" description="Polar residues" evidence="1">
    <location>
        <begin position="164"/>
        <end position="182"/>
    </location>
</feature>
<proteinExistence type="predicted"/>
<dbReference type="Proteomes" id="UP001345013">
    <property type="component" value="Unassembled WGS sequence"/>
</dbReference>
<feature type="region of interest" description="Disordered" evidence="1">
    <location>
        <begin position="164"/>
        <end position="206"/>
    </location>
</feature>
<gene>
    <name evidence="2" type="ORF">LTR24_007031</name>
</gene>